<organism evidence="1 2">
    <name type="scientific">Thelephora ganbajun</name>
    <name type="common">Ganba fungus</name>
    <dbReference type="NCBI Taxonomy" id="370292"/>
    <lineage>
        <taxon>Eukaryota</taxon>
        <taxon>Fungi</taxon>
        <taxon>Dikarya</taxon>
        <taxon>Basidiomycota</taxon>
        <taxon>Agaricomycotina</taxon>
        <taxon>Agaricomycetes</taxon>
        <taxon>Thelephorales</taxon>
        <taxon>Thelephoraceae</taxon>
        <taxon>Thelephora</taxon>
    </lineage>
</organism>
<proteinExistence type="predicted"/>
<accession>A0ACB6ZCU0</accession>
<gene>
    <name evidence="1" type="ORF">BDM02DRAFT_3098266</name>
</gene>
<evidence type="ECO:0000313" key="2">
    <source>
        <dbReference type="Proteomes" id="UP000886501"/>
    </source>
</evidence>
<keyword evidence="2" id="KW-1185">Reference proteome</keyword>
<protein>
    <submittedName>
        <fullName evidence="1">Uncharacterized protein</fullName>
    </submittedName>
</protein>
<reference evidence="1" key="2">
    <citation type="journal article" date="2020" name="Nat. Commun.">
        <title>Large-scale genome sequencing of mycorrhizal fungi provides insights into the early evolution of symbiotic traits.</title>
        <authorList>
            <person name="Miyauchi S."/>
            <person name="Kiss E."/>
            <person name="Kuo A."/>
            <person name="Drula E."/>
            <person name="Kohler A."/>
            <person name="Sanchez-Garcia M."/>
            <person name="Morin E."/>
            <person name="Andreopoulos B."/>
            <person name="Barry K.W."/>
            <person name="Bonito G."/>
            <person name="Buee M."/>
            <person name="Carver A."/>
            <person name="Chen C."/>
            <person name="Cichocki N."/>
            <person name="Clum A."/>
            <person name="Culley D."/>
            <person name="Crous P.W."/>
            <person name="Fauchery L."/>
            <person name="Girlanda M."/>
            <person name="Hayes R.D."/>
            <person name="Keri Z."/>
            <person name="LaButti K."/>
            <person name="Lipzen A."/>
            <person name="Lombard V."/>
            <person name="Magnuson J."/>
            <person name="Maillard F."/>
            <person name="Murat C."/>
            <person name="Nolan M."/>
            <person name="Ohm R.A."/>
            <person name="Pangilinan J."/>
            <person name="Pereira M.F."/>
            <person name="Perotto S."/>
            <person name="Peter M."/>
            <person name="Pfister S."/>
            <person name="Riley R."/>
            <person name="Sitrit Y."/>
            <person name="Stielow J.B."/>
            <person name="Szollosi G."/>
            <person name="Zifcakova L."/>
            <person name="Stursova M."/>
            <person name="Spatafora J.W."/>
            <person name="Tedersoo L."/>
            <person name="Vaario L.M."/>
            <person name="Yamada A."/>
            <person name="Yan M."/>
            <person name="Wang P."/>
            <person name="Xu J."/>
            <person name="Bruns T."/>
            <person name="Baldrian P."/>
            <person name="Vilgalys R."/>
            <person name="Dunand C."/>
            <person name="Henrissat B."/>
            <person name="Grigoriev I.V."/>
            <person name="Hibbett D."/>
            <person name="Nagy L.G."/>
            <person name="Martin F.M."/>
        </authorList>
    </citation>
    <scope>NUCLEOTIDE SEQUENCE</scope>
    <source>
        <strain evidence="1">P2</strain>
    </source>
</reference>
<dbReference type="Proteomes" id="UP000886501">
    <property type="component" value="Unassembled WGS sequence"/>
</dbReference>
<reference evidence="1" key="1">
    <citation type="submission" date="2019-10" db="EMBL/GenBank/DDBJ databases">
        <authorList>
            <consortium name="DOE Joint Genome Institute"/>
            <person name="Kuo A."/>
            <person name="Miyauchi S."/>
            <person name="Kiss E."/>
            <person name="Drula E."/>
            <person name="Kohler A."/>
            <person name="Sanchez-Garcia M."/>
            <person name="Andreopoulos B."/>
            <person name="Barry K.W."/>
            <person name="Bonito G."/>
            <person name="Buee M."/>
            <person name="Carver A."/>
            <person name="Chen C."/>
            <person name="Cichocki N."/>
            <person name="Clum A."/>
            <person name="Culley D."/>
            <person name="Crous P.W."/>
            <person name="Fauchery L."/>
            <person name="Girlanda M."/>
            <person name="Hayes R."/>
            <person name="Keri Z."/>
            <person name="Labutti K."/>
            <person name="Lipzen A."/>
            <person name="Lombard V."/>
            <person name="Magnuson J."/>
            <person name="Maillard F."/>
            <person name="Morin E."/>
            <person name="Murat C."/>
            <person name="Nolan M."/>
            <person name="Ohm R."/>
            <person name="Pangilinan J."/>
            <person name="Pereira M."/>
            <person name="Perotto S."/>
            <person name="Peter M."/>
            <person name="Riley R."/>
            <person name="Sitrit Y."/>
            <person name="Stielow B."/>
            <person name="Szollosi G."/>
            <person name="Zifcakova L."/>
            <person name="Stursova M."/>
            <person name="Spatafora J.W."/>
            <person name="Tedersoo L."/>
            <person name="Vaario L.-M."/>
            <person name="Yamada A."/>
            <person name="Yan M."/>
            <person name="Wang P."/>
            <person name="Xu J."/>
            <person name="Bruns T."/>
            <person name="Baldrian P."/>
            <person name="Vilgalys R."/>
            <person name="Henrissat B."/>
            <person name="Grigoriev I.V."/>
            <person name="Hibbett D."/>
            <person name="Nagy L.G."/>
            <person name="Martin F.M."/>
        </authorList>
    </citation>
    <scope>NUCLEOTIDE SEQUENCE</scope>
    <source>
        <strain evidence="1">P2</strain>
    </source>
</reference>
<comment type="caution">
    <text evidence="1">The sequence shown here is derived from an EMBL/GenBank/DDBJ whole genome shotgun (WGS) entry which is preliminary data.</text>
</comment>
<name>A0ACB6ZCU0_THEGA</name>
<dbReference type="EMBL" id="MU118036">
    <property type="protein sequence ID" value="KAF9647332.1"/>
    <property type="molecule type" value="Genomic_DNA"/>
</dbReference>
<sequence>MPENPPEGSPFQHRTTRGRLLAFFGFGSGPDVRERKDLMSLIWNLGFNGAQIAAIITLLVYSSEHSSPVDPDVSEWRACNKPLGLWNSVWAVKVGFDCVLVFWSYQRERASRAVNGDPEARASPAQVPDIDPPGTARADTMIHLRGPNETPSRQPQTDTRNNPSLPHSPLYSRLSVVLSILSFVWFITSNVLIYSSLYSCRLSAPHLWWLTFAVLTITYLMLLELLLLGLIVFVIGPIVYLVWNVFLMCIGQHPLQNPHSIKPEIGKLSKAAVDKIPLVLYIPAPEDQEYSPIPEPSPAHTYPPTSPKPKPPKRRFFFLRKKKSGESGSKQKGRAHGDSSSGDSWEDNWEKGEYPFVRLEGNRAACAICLMDFDEPKRVGGDSGEDNKDGDSEAKGAEDEIPQNNEKLRLEDAGEGPQPLRLLACGHVFHKTCLDPWLTGVSGRCPVCQRPVEVQESGVKKR</sequence>
<evidence type="ECO:0000313" key="1">
    <source>
        <dbReference type="EMBL" id="KAF9647332.1"/>
    </source>
</evidence>